<name>A0A1E5T1S1_9BACT</name>
<accession>A0A1E5T1S1</accession>
<keyword evidence="1" id="KW-1133">Transmembrane helix</keyword>
<dbReference type="RefSeq" id="WP_069836751.1">
    <property type="nucleotide sequence ID" value="NZ_MDGQ01000005.1"/>
</dbReference>
<evidence type="ECO:0000313" key="2">
    <source>
        <dbReference type="EMBL" id="OEK05247.1"/>
    </source>
</evidence>
<dbReference type="Proteomes" id="UP000095552">
    <property type="component" value="Unassembled WGS sequence"/>
</dbReference>
<sequence>MKNKDHHNSPLNNGKLKQLPFKIKDDYFQSLTDNIMNAAEAESGDLKYNLHLKKNPLTVPDGYFADLSEKIIENVGIVEQKVVPLYQRSWVQFTAVAACIALFLTVYLNTEKDTTSDWNDISSQTIISFLEEENALDADLLINIEEIDSILDDIYTTETSSFASALDENPELEYDFEYFDY</sequence>
<dbReference type="AlphaFoldDB" id="A0A1E5T1S1"/>
<dbReference type="OrthoDB" id="981524at2"/>
<feature type="transmembrane region" description="Helical" evidence="1">
    <location>
        <begin position="90"/>
        <end position="108"/>
    </location>
</feature>
<keyword evidence="3" id="KW-1185">Reference proteome</keyword>
<evidence type="ECO:0000313" key="3">
    <source>
        <dbReference type="Proteomes" id="UP000095552"/>
    </source>
</evidence>
<evidence type="ECO:0000256" key="1">
    <source>
        <dbReference type="SAM" id="Phobius"/>
    </source>
</evidence>
<protein>
    <submittedName>
        <fullName evidence="2">Uncharacterized protein</fullName>
    </submittedName>
</protein>
<gene>
    <name evidence="2" type="ORF">BFP71_17750</name>
</gene>
<comment type="caution">
    <text evidence="2">The sequence shown here is derived from an EMBL/GenBank/DDBJ whole genome shotgun (WGS) entry which is preliminary data.</text>
</comment>
<keyword evidence="1" id="KW-0472">Membrane</keyword>
<keyword evidence="1" id="KW-0812">Transmembrane</keyword>
<dbReference type="EMBL" id="MDGQ01000005">
    <property type="protein sequence ID" value="OEK05247.1"/>
    <property type="molecule type" value="Genomic_DNA"/>
</dbReference>
<dbReference type="STRING" id="1563681.BFP71_17750"/>
<reference evidence="2 3" key="1">
    <citation type="submission" date="2016-08" db="EMBL/GenBank/DDBJ databases">
        <title>Draft genome of Fabibacter sp. strain SK-8.</title>
        <authorList>
            <person name="Wong S.-K."/>
            <person name="Hamasaki K."/>
            <person name="Yoshizawa S."/>
        </authorList>
    </citation>
    <scope>NUCLEOTIDE SEQUENCE [LARGE SCALE GENOMIC DNA]</scope>
    <source>
        <strain evidence="2 3">SK-8</strain>
    </source>
</reference>
<organism evidence="2 3">
    <name type="scientific">Roseivirga misakiensis</name>
    <dbReference type="NCBI Taxonomy" id="1563681"/>
    <lineage>
        <taxon>Bacteria</taxon>
        <taxon>Pseudomonadati</taxon>
        <taxon>Bacteroidota</taxon>
        <taxon>Cytophagia</taxon>
        <taxon>Cytophagales</taxon>
        <taxon>Roseivirgaceae</taxon>
        <taxon>Roseivirga</taxon>
    </lineage>
</organism>
<proteinExistence type="predicted"/>